<name>A0A382DLX1_9ZZZZ</name>
<protein>
    <submittedName>
        <fullName evidence="1">Uncharacterized protein</fullName>
    </submittedName>
</protein>
<sequence length="36" mass="3950">MTTEYIYRVAVHPLGASFDFGLEGLCLMVSVLLAEC</sequence>
<organism evidence="1">
    <name type="scientific">marine metagenome</name>
    <dbReference type="NCBI Taxonomy" id="408172"/>
    <lineage>
        <taxon>unclassified sequences</taxon>
        <taxon>metagenomes</taxon>
        <taxon>ecological metagenomes</taxon>
    </lineage>
</organism>
<evidence type="ECO:0000313" key="1">
    <source>
        <dbReference type="EMBL" id="SVB39460.1"/>
    </source>
</evidence>
<dbReference type="EMBL" id="UINC01040081">
    <property type="protein sequence ID" value="SVB39460.1"/>
    <property type="molecule type" value="Genomic_DNA"/>
</dbReference>
<accession>A0A382DLX1</accession>
<reference evidence="1" key="1">
    <citation type="submission" date="2018-05" db="EMBL/GenBank/DDBJ databases">
        <authorList>
            <person name="Lanie J.A."/>
            <person name="Ng W.-L."/>
            <person name="Kazmierczak K.M."/>
            <person name="Andrzejewski T.M."/>
            <person name="Davidsen T.M."/>
            <person name="Wayne K.J."/>
            <person name="Tettelin H."/>
            <person name="Glass J.I."/>
            <person name="Rusch D."/>
            <person name="Podicherti R."/>
            <person name="Tsui H.-C.T."/>
            <person name="Winkler M.E."/>
        </authorList>
    </citation>
    <scope>NUCLEOTIDE SEQUENCE</scope>
</reference>
<dbReference type="AlphaFoldDB" id="A0A382DLX1"/>
<proteinExistence type="predicted"/>
<gene>
    <name evidence="1" type="ORF">METZ01_LOCUS192314</name>
</gene>